<evidence type="ECO:0000256" key="3">
    <source>
        <dbReference type="ARBA" id="ARBA00022806"/>
    </source>
</evidence>
<evidence type="ECO:0000313" key="9">
    <source>
        <dbReference type="EMBL" id="MSS81578.1"/>
    </source>
</evidence>
<dbReference type="PANTHER" id="PTHR47959:SF1">
    <property type="entry name" value="ATP-DEPENDENT RNA HELICASE DBPA"/>
    <property type="match status" value="1"/>
</dbReference>
<dbReference type="GO" id="GO:0003676">
    <property type="term" value="F:nucleic acid binding"/>
    <property type="evidence" value="ECO:0007669"/>
    <property type="project" value="InterPro"/>
</dbReference>
<gene>
    <name evidence="9" type="ORF">FX155_02995</name>
</gene>
<dbReference type="InterPro" id="IPR050079">
    <property type="entry name" value="DEAD_box_RNA_helicase"/>
</dbReference>
<dbReference type="CDD" id="cd00268">
    <property type="entry name" value="DEADc"/>
    <property type="match status" value="1"/>
</dbReference>
<dbReference type="SMART" id="SM00487">
    <property type="entry name" value="DEXDc"/>
    <property type="match status" value="1"/>
</dbReference>
<dbReference type="InterPro" id="IPR027417">
    <property type="entry name" value="P-loop_NTPase"/>
</dbReference>
<dbReference type="GO" id="GO:0005524">
    <property type="term" value="F:ATP binding"/>
    <property type="evidence" value="ECO:0007669"/>
    <property type="project" value="UniProtKB-KW"/>
</dbReference>
<dbReference type="OrthoDB" id="9805696at2"/>
<dbReference type="Gene3D" id="3.40.50.300">
    <property type="entry name" value="P-loop containing nucleotide triphosphate hydrolases"/>
    <property type="match status" value="2"/>
</dbReference>
<feature type="domain" description="Helicase C-terminal" evidence="8">
    <location>
        <begin position="215"/>
        <end position="375"/>
    </location>
</feature>
<sequence>MAAGFAQLKVDEAMVEKLHRTGKDIPTPVQERAIPALLNGRDVIARAQTGVGKTLSFVIPLFDKVDPKKEFVQALILSPTRELAQQTAGEIRKLDGDTGIHTLTVSGGRDFEEEKRKIGHRAQVLVGTPGRLLDHLRKGNTSLGGVKYLVLDEVDEMLRQGFGEDIETLLSLMPQPHQTMMCSATLDEEVRKLGRQLTTNPLVIDIAPREATASTIHQICIKVSEDHKAEALASLIRRYNPFLMLVFCCSKERAIELSDWLYGEGFNVDVLHGDMSQTKRRQVMENFRKAKLQILVASDIAARGLDVEGITQVVNYDIPHDPDWYVHRIGRTGRAGSEGTAITFYTADETRWLQNLEKKLNITLERQNLAGEKVRRTVKPVRPKKKRVPKRGKSAVGPNKRGTKYAEASRKQKPKEK</sequence>
<keyword evidence="1" id="KW-0547">Nucleotide-binding</keyword>
<keyword evidence="4" id="KW-0067">ATP-binding</keyword>
<comment type="similarity">
    <text evidence="5">Belongs to the DEAD box helicase family.</text>
</comment>
<dbReference type="Proteomes" id="UP000441455">
    <property type="component" value="Unassembled WGS sequence"/>
</dbReference>
<evidence type="ECO:0000256" key="4">
    <source>
        <dbReference type="ARBA" id="ARBA00022840"/>
    </source>
</evidence>
<dbReference type="GO" id="GO:0003724">
    <property type="term" value="F:RNA helicase activity"/>
    <property type="evidence" value="ECO:0007669"/>
    <property type="project" value="TreeGrafter"/>
</dbReference>
<evidence type="ECO:0000256" key="1">
    <source>
        <dbReference type="ARBA" id="ARBA00022741"/>
    </source>
</evidence>
<evidence type="ECO:0000256" key="5">
    <source>
        <dbReference type="ARBA" id="ARBA00038437"/>
    </source>
</evidence>
<comment type="caution">
    <text evidence="9">The sequence shown here is derived from an EMBL/GenBank/DDBJ whole genome shotgun (WGS) entry which is preliminary data.</text>
</comment>
<evidence type="ECO:0000313" key="10">
    <source>
        <dbReference type="Proteomes" id="UP000441455"/>
    </source>
</evidence>
<dbReference type="PROSITE" id="PS51192">
    <property type="entry name" value="HELICASE_ATP_BIND_1"/>
    <property type="match status" value="1"/>
</dbReference>
<dbReference type="SUPFAM" id="SSF52540">
    <property type="entry name" value="P-loop containing nucleoside triphosphate hydrolases"/>
    <property type="match status" value="1"/>
</dbReference>
<keyword evidence="2" id="KW-0378">Hydrolase</keyword>
<name>A0A6N7W0D7_ACIFE</name>
<dbReference type="GO" id="GO:0005829">
    <property type="term" value="C:cytosol"/>
    <property type="evidence" value="ECO:0007669"/>
    <property type="project" value="TreeGrafter"/>
</dbReference>
<organism evidence="9 10">
    <name type="scientific">Acidaminococcus fermentans</name>
    <dbReference type="NCBI Taxonomy" id="905"/>
    <lineage>
        <taxon>Bacteria</taxon>
        <taxon>Bacillati</taxon>
        <taxon>Bacillota</taxon>
        <taxon>Negativicutes</taxon>
        <taxon>Acidaminococcales</taxon>
        <taxon>Acidaminococcaceae</taxon>
        <taxon>Acidaminococcus</taxon>
    </lineage>
</organism>
<feature type="domain" description="Helicase ATP-binding" evidence="7">
    <location>
        <begin position="34"/>
        <end position="204"/>
    </location>
</feature>
<dbReference type="InterPro" id="IPR011545">
    <property type="entry name" value="DEAD/DEAH_box_helicase_dom"/>
</dbReference>
<dbReference type="InterPro" id="IPR001650">
    <property type="entry name" value="Helicase_C-like"/>
</dbReference>
<feature type="region of interest" description="Disordered" evidence="6">
    <location>
        <begin position="373"/>
        <end position="417"/>
    </location>
</feature>
<dbReference type="GO" id="GO:0016787">
    <property type="term" value="F:hydrolase activity"/>
    <property type="evidence" value="ECO:0007669"/>
    <property type="project" value="UniProtKB-KW"/>
</dbReference>
<dbReference type="PROSITE" id="PS51194">
    <property type="entry name" value="HELICASE_CTER"/>
    <property type="match status" value="1"/>
</dbReference>
<dbReference type="Pfam" id="PF00270">
    <property type="entry name" value="DEAD"/>
    <property type="match status" value="1"/>
</dbReference>
<dbReference type="EMBL" id="VULN01000003">
    <property type="protein sequence ID" value="MSS81578.1"/>
    <property type="molecule type" value="Genomic_DNA"/>
</dbReference>
<keyword evidence="3 9" id="KW-0347">Helicase</keyword>
<dbReference type="AlphaFoldDB" id="A0A6N7W0D7"/>
<dbReference type="InterPro" id="IPR044742">
    <property type="entry name" value="DEAD/DEAH_RhlB"/>
</dbReference>
<dbReference type="SMART" id="SM00490">
    <property type="entry name" value="HELICc"/>
    <property type="match status" value="1"/>
</dbReference>
<dbReference type="RefSeq" id="WP_022487024.1">
    <property type="nucleotide sequence ID" value="NZ_VULN01000003.1"/>
</dbReference>
<feature type="compositionally biased region" description="Basic residues" evidence="6">
    <location>
        <begin position="376"/>
        <end position="393"/>
    </location>
</feature>
<evidence type="ECO:0000256" key="6">
    <source>
        <dbReference type="SAM" id="MobiDB-lite"/>
    </source>
</evidence>
<feature type="compositionally biased region" description="Basic and acidic residues" evidence="6">
    <location>
        <begin position="407"/>
        <end position="417"/>
    </location>
</feature>
<evidence type="ECO:0000259" key="7">
    <source>
        <dbReference type="PROSITE" id="PS51192"/>
    </source>
</evidence>
<dbReference type="InterPro" id="IPR014001">
    <property type="entry name" value="Helicase_ATP-bd"/>
</dbReference>
<evidence type="ECO:0000259" key="8">
    <source>
        <dbReference type="PROSITE" id="PS51194"/>
    </source>
</evidence>
<protein>
    <submittedName>
        <fullName evidence="9">DEAD/DEAH box helicase</fullName>
    </submittedName>
</protein>
<dbReference type="CDD" id="cd18787">
    <property type="entry name" value="SF2_C_DEAD"/>
    <property type="match status" value="1"/>
</dbReference>
<accession>A0A6N7W0D7</accession>
<evidence type="ECO:0000256" key="2">
    <source>
        <dbReference type="ARBA" id="ARBA00022801"/>
    </source>
</evidence>
<dbReference type="Pfam" id="PF00271">
    <property type="entry name" value="Helicase_C"/>
    <property type="match status" value="1"/>
</dbReference>
<proteinExistence type="inferred from homology"/>
<reference evidence="9 10" key="1">
    <citation type="submission" date="2019-08" db="EMBL/GenBank/DDBJ databases">
        <title>In-depth cultivation of the pig gut microbiome towards novel bacterial diversity and tailored functional studies.</title>
        <authorList>
            <person name="Wylensek D."/>
            <person name="Hitch T.C.A."/>
            <person name="Clavel T."/>
        </authorList>
    </citation>
    <scope>NUCLEOTIDE SEQUENCE [LARGE SCALE GENOMIC DNA]</scope>
    <source>
        <strain evidence="9 10">WCA-389-WT-5B</strain>
    </source>
</reference>
<dbReference type="PANTHER" id="PTHR47959">
    <property type="entry name" value="ATP-DEPENDENT RNA HELICASE RHLE-RELATED"/>
    <property type="match status" value="1"/>
</dbReference>